<keyword evidence="5" id="KW-0406">Ion transport</keyword>
<keyword evidence="2" id="KW-0410">Iron transport</keyword>
<evidence type="ECO:0000256" key="10">
    <source>
        <dbReference type="SAM" id="SignalP"/>
    </source>
</evidence>
<sequence length="711" mass="78249">MPRYYISLFLSASFLTSPVLADGSARPDGEARAQVEESAPHEGGAFEDDSILVIGRSIQDYIAIDALTGNKNAALLMDTPSTVVVVSKGLIEDRGLLRLDQALDTVSGAQAKAGYGGTQNFGTFLRGFDLGQVTLRDGFRDPGFYSLRNTANTERFEVLKGPASLLYGAINPGGIVNTITKTPLDEAHLDATAIIGSFDFYRAEIDAGTPIAQGVNARLNAAYEDVGSYRDLVDSHSLFLAPAISLQLGDKTRWLVRGEYTDSEFVWDLGLPRIANSLRVPVSRFLGEEDGVNNVKSYFVSSLLEHELSPDWRIRQNLSYNVTNGDYQLRSFFAVAPDDRTVRRAAYNTDEGQRSFIAQHELLGDFDFAGMRNQLTFGAEYYDTQQEYAFEFQNLNDIDLFEPVYGAVAGDQFAFPLFSSDIRREGVALYAQNLMHLSDNLKLLTGLRQEWLQDENFDRLADTQSRDTRDAATTPQVGVLFQPAETTSLFASYSKSFTPSTARSADGTFLDPEAGRQFELGWKQTWLDGRISLSLAGFEITKSNVAVRDPENPTFSVQSGEQRSRGIEVDIAANPLPGLAITLAGAHIDTAVTEDTRFLVDAQLAGAPRWSGSLWSRYRLQEGPLEGLSVGAGIFYSGEREALLRTQASPEDGFLLPSHVRLDAMIGFERDGWQLQLNAGNLTNEKIYLLSGVAMMPQAPRNVHVRIGKSF</sequence>
<evidence type="ECO:0000313" key="14">
    <source>
        <dbReference type="Proteomes" id="UP000722336"/>
    </source>
</evidence>
<dbReference type="PANTHER" id="PTHR32552:SF68">
    <property type="entry name" value="FERRICHROME OUTER MEMBRANE TRANSPORTER_PHAGE RECEPTOR"/>
    <property type="match status" value="1"/>
</dbReference>
<proteinExistence type="inferred from homology"/>
<evidence type="ECO:0000259" key="12">
    <source>
        <dbReference type="Pfam" id="PF07715"/>
    </source>
</evidence>
<evidence type="ECO:0000256" key="6">
    <source>
        <dbReference type="ARBA" id="ARBA00023077"/>
    </source>
</evidence>
<comment type="similarity">
    <text evidence="1 8 9">Belongs to the TonB-dependent receptor family.</text>
</comment>
<organism evidence="13 14">
    <name type="scientific">Pacificimonas pallii</name>
    <dbReference type="NCBI Taxonomy" id="2827236"/>
    <lineage>
        <taxon>Bacteria</taxon>
        <taxon>Pseudomonadati</taxon>
        <taxon>Pseudomonadota</taxon>
        <taxon>Alphaproteobacteria</taxon>
        <taxon>Sphingomonadales</taxon>
        <taxon>Sphingosinicellaceae</taxon>
        <taxon>Pacificimonas</taxon>
    </lineage>
</organism>
<evidence type="ECO:0000256" key="9">
    <source>
        <dbReference type="RuleBase" id="RU003357"/>
    </source>
</evidence>
<keyword evidence="6 9" id="KW-0798">TonB box</keyword>
<keyword evidence="3 10" id="KW-0732">Signal</keyword>
<reference evidence="13 14" key="1">
    <citation type="submission" date="2021-04" db="EMBL/GenBank/DDBJ databases">
        <authorList>
            <person name="Pira H."/>
            <person name="Risdian C."/>
            <person name="Wink J."/>
        </authorList>
    </citation>
    <scope>NUCLEOTIDE SEQUENCE [LARGE SCALE GENOMIC DNA]</scope>
    <source>
        <strain evidence="13 14">WHA3</strain>
    </source>
</reference>
<dbReference type="Proteomes" id="UP000722336">
    <property type="component" value="Unassembled WGS sequence"/>
</dbReference>
<dbReference type="InterPro" id="IPR012910">
    <property type="entry name" value="Plug_dom"/>
</dbReference>
<dbReference type="InterPro" id="IPR000531">
    <property type="entry name" value="Beta-barrel_TonB"/>
</dbReference>
<evidence type="ECO:0000256" key="2">
    <source>
        <dbReference type="ARBA" id="ARBA00022496"/>
    </source>
</evidence>
<evidence type="ECO:0000256" key="8">
    <source>
        <dbReference type="PROSITE-ProRule" id="PRU01360"/>
    </source>
</evidence>
<comment type="caution">
    <text evidence="13">The sequence shown here is derived from an EMBL/GenBank/DDBJ whole genome shotgun (WGS) entry which is preliminary data.</text>
</comment>
<accession>A0ABS6SGT8</accession>
<keyword evidence="8" id="KW-0813">Transport</keyword>
<keyword evidence="8" id="KW-0812">Transmembrane</keyword>
<feature type="chain" id="PRO_5047527457" evidence="10">
    <location>
        <begin position="22"/>
        <end position="711"/>
    </location>
</feature>
<feature type="domain" description="TonB-dependent receptor plug" evidence="12">
    <location>
        <begin position="76"/>
        <end position="175"/>
    </location>
</feature>
<dbReference type="InterPro" id="IPR039426">
    <property type="entry name" value="TonB-dep_rcpt-like"/>
</dbReference>
<dbReference type="Pfam" id="PF07715">
    <property type="entry name" value="Plug"/>
    <property type="match status" value="1"/>
</dbReference>
<evidence type="ECO:0000259" key="11">
    <source>
        <dbReference type="Pfam" id="PF00593"/>
    </source>
</evidence>
<name>A0ABS6SGT8_9SPHN</name>
<evidence type="ECO:0000256" key="5">
    <source>
        <dbReference type="ARBA" id="ARBA00023065"/>
    </source>
</evidence>
<dbReference type="CDD" id="cd01347">
    <property type="entry name" value="ligand_gated_channel"/>
    <property type="match status" value="1"/>
</dbReference>
<keyword evidence="14" id="KW-1185">Reference proteome</keyword>
<gene>
    <name evidence="13" type="ORF">KCG44_12505</name>
</gene>
<dbReference type="PANTHER" id="PTHR32552">
    <property type="entry name" value="FERRICHROME IRON RECEPTOR-RELATED"/>
    <property type="match status" value="1"/>
</dbReference>
<evidence type="ECO:0000256" key="3">
    <source>
        <dbReference type="ARBA" id="ARBA00022729"/>
    </source>
</evidence>
<feature type="signal peptide" evidence="10">
    <location>
        <begin position="1"/>
        <end position="21"/>
    </location>
</feature>
<dbReference type="RefSeq" id="WP_218446446.1">
    <property type="nucleotide sequence ID" value="NZ_JAGSPA010000004.1"/>
</dbReference>
<comment type="subcellular location">
    <subcellularLocation>
        <location evidence="8">Cell outer membrane</location>
        <topology evidence="8">Multi-pass membrane protein</topology>
    </subcellularLocation>
</comment>
<keyword evidence="7 13" id="KW-0675">Receptor</keyword>
<dbReference type="InterPro" id="IPR010105">
    <property type="entry name" value="TonB_sidphr_rcpt"/>
</dbReference>
<keyword evidence="8 9" id="KW-0472">Membrane</keyword>
<keyword evidence="4" id="KW-0408">Iron</keyword>
<keyword evidence="8" id="KW-0998">Cell outer membrane</keyword>
<dbReference type="EMBL" id="JAGSPA010000004">
    <property type="protein sequence ID" value="MBV7257605.1"/>
    <property type="molecule type" value="Genomic_DNA"/>
</dbReference>
<evidence type="ECO:0000256" key="1">
    <source>
        <dbReference type="ARBA" id="ARBA00009810"/>
    </source>
</evidence>
<dbReference type="Pfam" id="PF00593">
    <property type="entry name" value="TonB_dep_Rec_b-barrel"/>
    <property type="match status" value="1"/>
</dbReference>
<dbReference type="PROSITE" id="PS52016">
    <property type="entry name" value="TONB_DEPENDENT_REC_3"/>
    <property type="match status" value="1"/>
</dbReference>
<dbReference type="NCBIfam" id="TIGR01783">
    <property type="entry name" value="TonB-siderophor"/>
    <property type="match status" value="1"/>
</dbReference>
<evidence type="ECO:0000256" key="4">
    <source>
        <dbReference type="ARBA" id="ARBA00023004"/>
    </source>
</evidence>
<evidence type="ECO:0000256" key="7">
    <source>
        <dbReference type="ARBA" id="ARBA00023170"/>
    </source>
</evidence>
<evidence type="ECO:0000313" key="13">
    <source>
        <dbReference type="EMBL" id="MBV7257605.1"/>
    </source>
</evidence>
<keyword evidence="8" id="KW-1134">Transmembrane beta strand</keyword>
<feature type="domain" description="TonB-dependent receptor-like beta-barrel" evidence="11">
    <location>
        <begin position="248"/>
        <end position="682"/>
    </location>
</feature>
<protein>
    <submittedName>
        <fullName evidence="13">TonB-dependent siderophore receptor</fullName>
    </submittedName>
</protein>